<dbReference type="RefSeq" id="WP_101834352.1">
    <property type="nucleotide sequence ID" value="NZ_FZMO01000490.1"/>
</dbReference>
<dbReference type="Proteomes" id="UP000234331">
    <property type="component" value="Unassembled WGS sequence"/>
</dbReference>
<dbReference type="AlphaFoldDB" id="A0A2I2KYT5"/>
<evidence type="ECO:0000313" key="3">
    <source>
        <dbReference type="Proteomes" id="UP000234331"/>
    </source>
</evidence>
<dbReference type="PROSITE" id="PS50005">
    <property type="entry name" value="TPR"/>
    <property type="match status" value="1"/>
</dbReference>
<name>A0A2I2KYT5_9ACTN</name>
<evidence type="ECO:0000256" key="1">
    <source>
        <dbReference type="PROSITE-ProRule" id="PRU00339"/>
    </source>
</evidence>
<gene>
    <name evidence="2" type="ORF">FRACA_540004</name>
</gene>
<feature type="repeat" description="TPR" evidence="1">
    <location>
        <begin position="106"/>
        <end position="139"/>
    </location>
</feature>
<dbReference type="EMBL" id="FZMO01000490">
    <property type="protein sequence ID" value="SNQ50818.1"/>
    <property type="molecule type" value="Genomic_DNA"/>
</dbReference>
<sequence>MSPDFLQTRLLTQLTRVTGKKDRALGIGAPDRRRELLTAALAECDTIAAQLAAPGAPAPLVKAPLLRLDGEIRAHLGHLDLAMLTLGRSAALLHTDGVPLFPEPAAAAFLHLGRCYRQLGDASTAIRMFEAAARTTRRSRDSQYVVALMLTCVEADRRPELAACLDALEVKPAVLKPPDRAVYRLCAYLDGRADLSLRELRRLEKQCAVRRPGDAERSVLAASAYLHRMRWHPGDADDALDCLRRAADAAALAARGFDPYTVACARRLAAEGLMLAGRREEALGAALESWAATQRNAARTSSGRLRVSARALGDRAVAIALDCAASQRDWRLQAELLATLHLERQPGRSAAPRDVICAAAPLGPELAGLDIVSVAAPDLCLAAHRDVVDAWSVPPAIPRVSVEGRCALADAERASGGTHGGPDRSTVVGLEQLHRQVAGGRRETCWWLSWVSGASVFSTVLPDGRPPAGERVDLADDQELRHALSALAHCVGITPLTTSQEPPISTRTTFTSLRSHDSLEELEVTRPLAALVPATLVTRLTDDATRPVLDVLACIAPELSGVPWPIVPLRPGPQATRLVERCTLRVLVPTGPQGIAEPGPGAEWRAGAGPFRRGGRTSCSDPTGQLRWTPVLASDICPGRQPPAGTLGGASPARYIQVEEFLARYQPASPGTLLLRGVAHWDGPDMTRHGLRFPAGAVLEARRFRGPTSDAAWLRCPAHVLLSTRQPATFPIVRGGESVQYAGALLTAGARTVVFTAADVADSSFAHAVDLDIEANLADTEDPARWLRDYQLRLLHQWRHFSLTMEHEPEDIRSPLPLIWAYYQAAQGVAWPPES</sequence>
<evidence type="ECO:0000313" key="2">
    <source>
        <dbReference type="EMBL" id="SNQ50818.1"/>
    </source>
</evidence>
<dbReference type="SUPFAM" id="SSF48452">
    <property type="entry name" value="TPR-like"/>
    <property type="match status" value="1"/>
</dbReference>
<organism evidence="2 3">
    <name type="scientific">Frankia canadensis</name>
    <dbReference type="NCBI Taxonomy" id="1836972"/>
    <lineage>
        <taxon>Bacteria</taxon>
        <taxon>Bacillati</taxon>
        <taxon>Actinomycetota</taxon>
        <taxon>Actinomycetes</taxon>
        <taxon>Frankiales</taxon>
        <taxon>Frankiaceae</taxon>
        <taxon>Frankia</taxon>
    </lineage>
</organism>
<accession>A0A2I2KYT5</accession>
<dbReference type="InterPro" id="IPR011990">
    <property type="entry name" value="TPR-like_helical_dom_sf"/>
</dbReference>
<protein>
    <submittedName>
        <fullName evidence="2">Uncharacterized protein</fullName>
    </submittedName>
</protein>
<dbReference type="Gene3D" id="1.25.40.10">
    <property type="entry name" value="Tetratricopeptide repeat domain"/>
    <property type="match status" value="1"/>
</dbReference>
<dbReference type="InterPro" id="IPR019734">
    <property type="entry name" value="TPR_rpt"/>
</dbReference>
<dbReference type="OrthoDB" id="5169022at2"/>
<keyword evidence="3" id="KW-1185">Reference proteome</keyword>
<keyword evidence="1" id="KW-0802">TPR repeat</keyword>
<reference evidence="2 3" key="1">
    <citation type="submission" date="2017-06" db="EMBL/GenBank/DDBJ databases">
        <authorList>
            <person name="Kim H.J."/>
            <person name="Triplett B.A."/>
        </authorList>
    </citation>
    <scope>NUCLEOTIDE SEQUENCE [LARGE SCALE GENOMIC DNA]</scope>
    <source>
        <strain evidence="2">FRACA_ARgP5</strain>
    </source>
</reference>
<proteinExistence type="predicted"/>